<dbReference type="AlphaFoldDB" id="A0A062TXK4"/>
<reference evidence="1 2" key="1">
    <citation type="submission" date="2013-04" db="EMBL/GenBank/DDBJ databases">
        <title>Hyphomonas sp. T24B3 Genome Sequencing.</title>
        <authorList>
            <person name="Lai Q."/>
            <person name="Shao Z."/>
        </authorList>
    </citation>
    <scope>NUCLEOTIDE SEQUENCE [LARGE SCALE GENOMIC DNA]</scope>
    <source>
        <strain evidence="1 2">T24B3</strain>
    </source>
</reference>
<protein>
    <submittedName>
        <fullName evidence="1">Uncharacterized protein</fullName>
    </submittedName>
</protein>
<dbReference type="OrthoDB" id="7616465at2"/>
<accession>A0A062TXK4</accession>
<sequence>MPVLAWFDTVETWVQEHVLPGGEMAAFGFLMMLLIIAAVIVILFVLLAKAVRRAMMESGLRRAAKDKSPGYRILLAAPRGLSGRKAGKWLMSALEDHLGAFNFGAPFKLLRTSPIQGGLEGRALARARRRMVVSQADMFLWTERTGHRNEGFLIHGLSRGGGLRAEEARPFTLALPGRVKDLDGQLPRIAAYFLARELQPALANPQSFRAEKMKLLAEALGEMLDDCASLSPALLRRLEADFCATGVHVAEQSGDLDALDRVLRLRRGHLQAPQTDRDSWRVVQSHMDIGRALIARSMVQFDRKQVEDAISHLSKVIEALQADPTIQRAQTVSDTMAKAKNMLETRKRFAVNFGV</sequence>
<dbReference type="Proteomes" id="UP000249123">
    <property type="component" value="Unassembled WGS sequence"/>
</dbReference>
<organism evidence="1 2">
    <name type="scientific">Hyphomonas pacifica</name>
    <dbReference type="NCBI Taxonomy" id="1280941"/>
    <lineage>
        <taxon>Bacteria</taxon>
        <taxon>Pseudomonadati</taxon>
        <taxon>Pseudomonadota</taxon>
        <taxon>Alphaproteobacteria</taxon>
        <taxon>Hyphomonadales</taxon>
        <taxon>Hyphomonadaceae</taxon>
        <taxon>Hyphomonas</taxon>
    </lineage>
</organism>
<evidence type="ECO:0000313" key="2">
    <source>
        <dbReference type="Proteomes" id="UP000249123"/>
    </source>
</evidence>
<dbReference type="STRING" id="1280941.HY2_06545"/>
<gene>
    <name evidence="1" type="ORF">HY3_07515</name>
</gene>
<keyword evidence="2" id="KW-1185">Reference proteome</keyword>
<dbReference type="EMBL" id="AWFB01000003">
    <property type="protein sequence ID" value="RAN35660.1"/>
    <property type="molecule type" value="Genomic_DNA"/>
</dbReference>
<comment type="caution">
    <text evidence="1">The sequence shown here is derived from an EMBL/GenBank/DDBJ whole genome shotgun (WGS) entry which is preliminary data.</text>
</comment>
<dbReference type="eggNOG" id="ENOG5031AHV">
    <property type="taxonomic scope" value="Bacteria"/>
</dbReference>
<proteinExistence type="predicted"/>
<dbReference type="RefSeq" id="WP_034829520.1">
    <property type="nucleotide sequence ID" value="NZ_AWFA01000089.1"/>
</dbReference>
<evidence type="ECO:0000313" key="1">
    <source>
        <dbReference type="EMBL" id="RAN35660.1"/>
    </source>
</evidence>
<name>A0A062TXK4_9PROT</name>